<feature type="compositionally biased region" description="Low complexity" evidence="1">
    <location>
        <begin position="207"/>
        <end position="223"/>
    </location>
</feature>
<organism evidence="2 3">
    <name type="scientific">Actinacidiphila bryophytorum</name>
    <dbReference type="NCBI Taxonomy" id="1436133"/>
    <lineage>
        <taxon>Bacteria</taxon>
        <taxon>Bacillati</taxon>
        <taxon>Actinomycetota</taxon>
        <taxon>Actinomycetes</taxon>
        <taxon>Kitasatosporales</taxon>
        <taxon>Streptomycetaceae</taxon>
        <taxon>Actinacidiphila</taxon>
    </lineage>
</organism>
<feature type="compositionally biased region" description="Gly residues" evidence="1">
    <location>
        <begin position="115"/>
        <end position="135"/>
    </location>
</feature>
<feature type="region of interest" description="Disordered" evidence="1">
    <location>
        <begin position="1"/>
        <end position="166"/>
    </location>
</feature>
<dbReference type="Proteomes" id="UP001153328">
    <property type="component" value="Unassembled WGS sequence"/>
</dbReference>
<evidence type="ECO:0000313" key="3">
    <source>
        <dbReference type="Proteomes" id="UP001153328"/>
    </source>
</evidence>
<keyword evidence="3" id="KW-1185">Reference proteome</keyword>
<evidence type="ECO:0000256" key="1">
    <source>
        <dbReference type="SAM" id="MobiDB-lite"/>
    </source>
</evidence>
<dbReference type="AlphaFoldDB" id="A0A9W4H7H8"/>
<protein>
    <submittedName>
        <fullName evidence="2">Uncharacterized protein</fullName>
    </submittedName>
</protein>
<evidence type="ECO:0000313" key="2">
    <source>
        <dbReference type="EMBL" id="CAG7657842.1"/>
    </source>
</evidence>
<dbReference type="EMBL" id="CAJVAX010000023">
    <property type="protein sequence ID" value="CAG7657842.1"/>
    <property type="molecule type" value="Genomic_DNA"/>
</dbReference>
<feature type="compositionally biased region" description="Gly residues" evidence="1">
    <location>
        <begin position="38"/>
        <end position="47"/>
    </location>
</feature>
<accession>A0A9W4H7H8</accession>
<feature type="compositionally biased region" description="Basic residues" evidence="1">
    <location>
        <begin position="61"/>
        <end position="73"/>
    </location>
</feature>
<reference evidence="2" key="1">
    <citation type="submission" date="2021-06" db="EMBL/GenBank/DDBJ databases">
        <authorList>
            <person name="Arsene-Ploetze F."/>
        </authorList>
    </citation>
    <scope>NUCLEOTIDE SEQUENCE</scope>
    <source>
        <strain evidence="2">SBRY1</strain>
    </source>
</reference>
<feature type="region of interest" description="Disordered" evidence="1">
    <location>
        <begin position="192"/>
        <end position="223"/>
    </location>
</feature>
<name>A0A9W4H7H8_9ACTN</name>
<proteinExistence type="predicted"/>
<comment type="caution">
    <text evidence="2">The sequence shown here is derived from an EMBL/GenBank/DDBJ whole genome shotgun (WGS) entry which is preliminary data.</text>
</comment>
<gene>
    <name evidence="2" type="ORF">SBRY_90061</name>
</gene>
<sequence>MRHLARAARTQRDAVGRPARRTCGPQLRPQAAAERAGRGGPVRGRGGVLRRAGLDRPPQPGRRRSRAGARRGLRAVLADHAARTSAARRAVGGGLRDLRRRRPGGRGGPLRTARPGGGRCAGPAGVGGLPLGGRGGRGRRRDRRAERAVRRLPGGDTGGGADRRDARGLSLVRTGRAAQPRRGRRVVRGTYRGHHLGRPGRYGSGGAAAAAARPLTGARTAAA</sequence>